<proteinExistence type="predicted"/>
<dbReference type="CDD" id="cd05930">
    <property type="entry name" value="A_NRPS"/>
    <property type="match status" value="1"/>
</dbReference>
<dbReference type="GO" id="GO:0043041">
    <property type="term" value="P:amino acid activation for nonribosomal peptide biosynthetic process"/>
    <property type="evidence" value="ECO:0007669"/>
    <property type="project" value="TreeGrafter"/>
</dbReference>
<dbReference type="EMBL" id="BOOI01000045">
    <property type="protein sequence ID" value="GIH86266.1"/>
    <property type="molecule type" value="Genomic_DNA"/>
</dbReference>
<dbReference type="PROSITE" id="PS00012">
    <property type="entry name" value="PHOSPHOPANTETHEINE"/>
    <property type="match status" value="1"/>
</dbReference>
<dbReference type="InterPro" id="IPR000873">
    <property type="entry name" value="AMP-dep_synth/lig_dom"/>
</dbReference>
<evidence type="ECO:0000313" key="5">
    <source>
        <dbReference type="EMBL" id="GIH86266.1"/>
    </source>
</evidence>
<dbReference type="AlphaFoldDB" id="A0A8J3WFV6"/>
<comment type="cofactor">
    <cofactor evidence="1">
        <name>pantetheine 4'-phosphate</name>
        <dbReference type="ChEBI" id="CHEBI:47942"/>
    </cofactor>
</comment>
<dbReference type="Proteomes" id="UP000655044">
    <property type="component" value="Unassembled WGS sequence"/>
</dbReference>
<dbReference type="GO" id="GO:0003824">
    <property type="term" value="F:catalytic activity"/>
    <property type="evidence" value="ECO:0007669"/>
    <property type="project" value="InterPro"/>
</dbReference>
<dbReference type="SUPFAM" id="SSF56801">
    <property type="entry name" value="Acetyl-CoA synthetase-like"/>
    <property type="match status" value="1"/>
</dbReference>
<dbReference type="FunFam" id="2.30.38.10:FF:000001">
    <property type="entry name" value="Non-ribosomal peptide synthetase PvdI"/>
    <property type="match status" value="1"/>
</dbReference>
<gene>
    <name evidence="5" type="ORF">Pro02_46740</name>
</gene>
<keyword evidence="3" id="KW-0597">Phosphoprotein</keyword>
<evidence type="ECO:0000313" key="6">
    <source>
        <dbReference type="Proteomes" id="UP000655044"/>
    </source>
</evidence>
<dbReference type="InterPro" id="IPR001242">
    <property type="entry name" value="Condensation_dom"/>
</dbReference>
<dbReference type="Gene3D" id="3.30.559.30">
    <property type="entry name" value="Nonribosomal peptide synthetase, condensation domain"/>
    <property type="match status" value="1"/>
</dbReference>
<evidence type="ECO:0000256" key="2">
    <source>
        <dbReference type="ARBA" id="ARBA00022450"/>
    </source>
</evidence>
<keyword evidence="2" id="KW-0596">Phosphopantetheine</keyword>
<evidence type="ECO:0000256" key="1">
    <source>
        <dbReference type="ARBA" id="ARBA00001957"/>
    </source>
</evidence>
<dbReference type="FunFam" id="3.40.50.12780:FF:000012">
    <property type="entry name" value="Non-ribosomal peptide synthetase"/>
    <property type="match status" value="1"/>
</dbReference>
<dbReference type="InterPro" id="IPR010071">
    <property type="entry name" value="AA_adenyl_dom"/>
</dbReference>
<dbReference type="GO" id="GO:0044550">
    <property type="term" value="P:secondary metabolite biosynthetic process"/>
    <property type="evidence" value="ECO:0007669"/>
    <property type="project" value="TreeGrafter"/>
</dbReference>
<reference evidence="5" key="1">
    <citation type="submission" date="2021-01" db="EMBL/GenBank/DDBJ databases">
        <title>Whole genome shotgun sequence of Planobispora rosea NBRC 15558.</title>
        <authorList>
            <person name="Komaki H."/>
            <person name="Tamura T."/>
        </authorList>
    </citation>
    <scope>NUCLEOTIDE SEQUENCE</scope>
    <source>
        <strain evidence="5">NBRC 15558</strain>
    </source>
</reference>
<dbReference type="InterPro" id="IPR036736">
    <property type="entry name" value="ACP-like_sf"/>
</dbReference>
<dbReference type="SMART" id="SM00823">
    <property type="entry name" value="PKS_PP"/>
    <property type="match status" value="1"/>
</dbReference>
<accession>A0A8J3WFV6</accession>
<dbReference type="SUPFAM" id="SSF52777">
    <property type="entry name" value="CoA-dependent acyltransferases"/>
    <property type="match status" value="2"/>
</dbReference>
<dbReference type="GO" id="GO:0005829">
    <property type="term" value="C:cytosol"/>
    <property type="evidence" value="ECO:0007669"/>
    <property type="project" value="TreeGrafter"/>
</dbReference>
<dbReference type="InterPro" id="IPR023213">
    <property type="entry name" value="CAT-like_dom_sf"/>
</dbReference>
<dbReference type="InterPro" id="IPR009081">
    <property type="entry name" value="PP-bd_ACP"/>
</dbReference>
<dbReference type="InterPro" id="IPR025110">
    <property type="entry name" value="AMP-bd_C"/>
</dbReference>
<dbReference type="Pfam" id="PF00668">
    <property type="entry name" value="Condensation"/>
    <property type="match status" value="1"/>
</dbReference>
<dbReference type="PANTHER" id="PTHR45527:SF1">
    <property type="entry name" value="FATTY ACID SYNTHASE"/>
    <property type="match status" value="1"/>
</dbReference>
<dbReference type="Gene3D" id="3.30.300.30">
    <property type="match status" value="1"/>
</dbReference>
<dbReference type="InterPro" id="IPR020845">
    <property type="entry name" value="AMP-binding_CS"/>
</dbReference>
<dbReference type="Gene3D" id="3.30.559.10">
    <property type="entry name" value="Chloramphenicol acetyltransferase-like domain"/>
    <property type="match status" value="1"/>
</dbReference>
<dbReference type="PROSITE" id="PS50075">
    <property type="entry name" value="CARRIER"/>
    <property type="match status" value="1"/>
</dbReference>
<dbReference type="Pfam" id="PF13193">
    <property type="entry name" value="AMP-binding_C"/>
    <property type="match status" value="1"/>
</dbReference>
<dbReference type="Gene3D" id="2.30.38.10">
    <property type="entry name" value="Luciferase, Domain 3"/>
    <property type="match status" value="1"/>
</dbReference>
<keyword evidence="6" id="KW-1185">Reference proteome</keyword>
<dbReference type="InterPro" id="IPR045851">
    <property type="entry name" value="AMP-bd_C_sf"/>
</dbReference>
<comment type="caution">
    <text evidence="5">The sequence shown here is derived from an EMBL/GenBank/DDBJ whole genome shotgun (WGS) entry which is preliminary data.</text>
</comment>
<dbReference type="SUPFAM" id="SSF47336">
    <property type="entry name" value="ACP-like"/>
    <property type="match status" value="1"/>
</dbReference>
<evidence type="ECO:0000256" key="3">
    <source>
        <dbReference type="ARBA" id="ARBA00022553"/>
    </source>
</evidence>
<dbReference type="InterPro" id="IPR029058">
    <property type="entry name" value="AB_hydrolase_fold"/>
</dbReference>
<dbReference type="GO" id="GO:0008610">
    <property type="term" value="P:lipid biosynthetic process"/>
    <property type="evidence" value="ECO:0007669"/>
    <property type="project" value="UniProtKB-ARBA"/>
</dbReference>
<sequence length="1043" mass="110957">MTGDVFPASFAQERIWFLTSLQPGLAVYNIATCSSLPLIRPVDPELLERALGLLVRRHEPLRTALAFRDGQVVQVIAADVPVVLARSDVSGAADPGAEFDRIAAEETSAPFSLDRAPLWRARLVRLGPDEWRLLFVAHHTVYDAWSAQIFAEELTELCAALREERPPRLPELTIQYADYAVWQRDRLTGGTLDADLDYWRKQLAGSVPVELPADRPRPAELGYAGATVGFSVPDGTAERVADLARRTGTTPFMVLLTAFAALVARWTGRSDIVVGSPVAGRELPELNPLIGMFVNTLPLRVDLGGDPAFGEALERVRATVLEALDHQEVPFAKLVEALRPPRDPGRTPLYQIGFNQLPIEAHGRQLATGTAKTDLTLEVQNPGGGSLSGWVEYSTDLFEEATVRRLVSGFLTLLEAALGDPGLPVSRLPLMREEERALALAAGHGPATPYPRRPLHELVAEQAARTPDAPAVVAGGASGTVTLTYARLEERADALARRLRQRGVRAQTPVAVCLPRDPDLIVALLAVLKAGGCYVPLDPDYPAERLRFMLADSGATLLLTRSTLVERLPSDHPPAILLDALLPGALPPLPPQDVSPDALAYVIYTSGSTGTPKGVMVPHRGVVNLVTGLGFTAEERMLLLTSLSFDIAALEIFGPLLAGGTVVLAPPYGTGGLSALVTEAGVTTVQAPPSVLAEIADHLPAGLPRVFSGGEPLPAHLAGRLHEIAGEVWNLYGPTETTIWSTACRVPREAGTVSIGPPVANTAAHVLDAALEPVPPGVAGELYLGGDGVARGYHGRPGLTATRFVADPFGTGSRLYRTGDLVRRAPDGTLEFLGRVDDQVKVRGVRIELGEVEAALAAHPGVRRAVAAVRDDAPGGRALVAYLDTGGPGGPEIPAAELRAFLHNRLPATMTPSLYVQVGDFPRLPNGKLDRAALPAPRAGGEASPAARPSTASEELVHEIWCEVLGRPEVGVDDDFFDVGGHSLLGTKVVARICSEVGIDLPMNILFGTRTIRLLAAAVEEHLAAEIDRLSEEEAASLIDGRA</sequence>
<dbReference type="Pfam" id="PF00550">
    <property type="entry name" value="PP-binding"/>
    <property type="match status" value="1"/>
</dbReference>
<dbReference type="PROSITE" id="PS00455">
    <property type="entry name" value="AMP_BINDING"/>
    <property type="match status" value="1"/>
</dbReference>
<name>A0A8J3WFV6_PLARO</name>
<evidence type="ECO:0000259" key="4">
    <source>
        <dbReference type="PROSITE" id="PS50075"/>
    </source>
</evidence>
<protein>
    <recommendedName>
        <fullName evidence="4">Carrier domain-containing protein</fullName>
    </recommendedName>
</protein>
<dbReference type="RefSeq" id="WP_176728483.1">
    <property type="nucleotide sequence ID" value="NZ_BMQP01000025.1"/>
</dbReference>
<dbReference type="FunFam" id="3.40.50.980:FF:000001">
    <property type="entry name" value="Non-ribosomal peptide synthetase"/>
    <property type="match status" value="1"/>
</dbReference>
<organism evidence="5 6">
    <name type="scientific">Planobispora rosea</name>
    <dbReference type="NCBI Taxonomy" id="35762"/>
    <lineage>
        <taxon>Bacteria</taxon>
        <taxon>Bacillati</taxon>
        <taxon>Actinomycetota</taxon>
        <taxon>Actinomycetes</taxon>
        <taxon>Streptosporangiales</taxon>
        <taxon>Streptosporangiaceae</taxon>
        <taxon>Planobispora</taxon>
    </lineage>
</organism>
<dbReference type="InterPro" id="IPR020806">
    <property type="entry name" value="PKS_PP-bd"/>
</dbReference>
<dbReference type="GO" id="GO:0031177">
    <property type="term" value="F:phosphopantetheine binding"/>
    <property type="evidence" value="ECO:0007669"/>
    <property type="project" value="InterPro"/>
</dbReference>
<dbReference type="Pfam" id="PF00501">
    <property type="entry name" value="AMP-binding"/>
    <property type="match status" value="1"/>
</dbReference>
<dbReference type="Gene3D" id="3.40.50.980">
    <property type="match status" value="2"/>
</dbReference>
<dbReference type="InterPro" id="IPR006162">
    <property type="entry name" value="Ppantetheine_attach_site"/>
</dbReference>
<dbReference type="Gene3D" id="3.40.50.1820">
    <property type="entry name" value="alpha/beta hydrolase"/>
    <property type="match status" value="1"/>
</dbReference>
<dbReference type="PANTHER" id="PTHR45527">
    <property type="entry name" value="NONRIBOSOMAL PEPTIDE SYNTHETASE"/>
    <property type="match status" value="1"/>
</dbReference>
<dbReference type="FunFam" id="1.10.1200.10:FF:000005">
    <property type="entry name" value="Nonribosomal peptide synthetase 1"/>
    <property type="match status" value="1"/>
</dbReference>
<dbReference type="CDD" id="cd19531">
    <property type="entry name" value="LCL_NRPS-like"/>
    <property type="match status" value="1"/>
</dbReference>
<feature type="domain" description="Carrier" evidence="4">
    <location>
        <begin position="948"/>
        <end position="1023"/>
    </location>
</feature>
<dbReference type="NCBIfam" id="TIGR01733">
    <property type="entry name" value="AA-adenyl-dom"/>
    <property type="match status" value="1"/>
</dbReference>